<name>A0AAV5E4E6_ELECO</name>
<evidence type="ECO:0000313" key="2">
    <source>
        <dbReference type="EMBL" id="GJN17587.1"/>
    </source>
</evidence>
<dbReference type="Proteomes" id="UP001054889">
    <property type="component" value="Unassembled WGS sequence"/>
</dbReference>
<gene>
    <name evidence="2" type="primary">gb04666</name>
    <name evidence="2" type="ORF">PR202_gb04666</name>
</gene>
<dbReference type="AlphaFoldDB" id="A0AAV5E4E6"/>
<organism evidence="2 3">
    <name type="scientific">Eleusine coracana subsp. coracana</name>
    <dbReference type="NCBI Taxonomy" id="191504"/>
    <lineage>
        <taxon>Eukaryota</taxon>
        <taxon>Viridiplantae</taxon>
        <taxon>Streptophyta</taxon>
        <taxon>Embryophyta</taxon>
        <taxon>Tracheophyta</taxon>
        <taxon>Spermatophyta</taxon>
        <taxon>Magnoliopsida</taxon>
        <taxon>Liliopsida</taxon>
        <taxon>Poales</taxon>
        <taxon>Poaceae</taxon>
        <taxon>PACMAD clade</taxon>
        <taxon>Chloridoideae</taxon>
        <taxon>Cynodonteae</taxon>
        <taxon>Eleusininae</taxon>
        <taxon>Eleusine</taxon>
    </lineage>
</organism>
<comment type="caution">
    <text evidence="2">The sequence shown here is derived from an EMBL/GenBank/DDBJ whole genome shotgun (WGS) entry which is preliminary data.</text>
</comment>
<reference evidence="2" key="2">
    <citation type="submission" date="2021-12" db="EMBL/GenBank/DDBJ databases">
        <title>Resequencing data analysis of finger millet.</title>
        <authorList>
            <person name="Hatakeyama M."/>
            <person name="Aluri S."/>
            <person name="Balachadran M.T."/>
            <person name="Sivarajan S.R."/>
            <person name="Poveda L."/>
            <person name="Shimizu-Inatsugi R."/>
            <person name="Schlapbach R."/>
            <person name="Sreeman S.M."/>
            <person name="Shimizu K.K."/>
        </authorList>
    </citation>
    <scope>NUCLEOTIDE SEQUENCE</scope>
</reference>
<feature type="region of interest" description="Disordered" evidence="1">
    <location>
        <begin position="82"/>
        <end position="110"/>
    </location>
</feature>
<feature type="region of interest" description="Disordered" evidence="1">
    <location>
        <begin position="142"/>
        <end position="194"/>
    </location>
</feature>
<accession>A0AAV5E4E6</accession>
<evidence type="ECO:0000313" key="3">
    <source>
        <dbReference type="Proteomes" id="UP001054889"/>
    </source>
</evidence>
<evidence type="ECO:0000256" key="1">
    <source>
        <dbReference type="SAM" id="MobiDB-lite"/>
    </source>
</evidence>
<dbReference type="EMBL" id="BQKI01000073">
    <property type="protein sequence ID" value="GJN17587.1"/>
    <property type="molecule type" value="Genomic_DNA"/>
</dbReference>
<keyword evidence="3" id="KW-1185">Reference proteome</keyword>
<reference evidence="2" key="1">
    <citation type="journal article" date="2018" name="DNA Res.">
        <title>Multiple hybrid de novo genome assembly of finger millet, an orphan allotetraploid crop.</title>
        <authorList>
            <person name="Hatakeyama M."/>
            <person name="Aluri S."/>
            <person name="Balachadran M.T."/>
            <person name="Sivarajan S.R."/>
            <person name="Patrignani A."/>
            <person name="Gruter S."/>
            <person name="Poveda L."/>
            <person name="Shimizu-Inatsugi R."/>
            <person name="Baeten J."/>
            <person name="Francoijs K.J."/>
            <person name="Nataraja K.N."/>
            <person name="Reddy Y.A.N."/>
            <person name="Phadnis S."/>
            <person name="Ravikumar R.L."/>
            <person name="Schlapbach R."/>
            <person name="Sreeman S.M."/>
            <person name="Shimizu K.K."/>
        </authorList>
    </citation>
    <scope>NUCLEOTIDE SEQUENCE</scope>
</reference>
<protein>
    <submittedName>
        <fullName evidence="2">Uncharacterized protein</fullName>
    </submittedName>
</protein>
<sequence>MRSSRATRPLAVRHSVRPHAPLYSARLHLRSARHSSPAASGLSAARTTRLGFAARRPVHRLHRSLPHALPLVAPRAAARCPVPPHHARRLRRLSPSASPPPLAAPRTGPKVRARAAKLRARSVEVRASAAFASASALTSLQRSANLLTRRRPRRREREPPPTTARARAAIPDGASWRRAAAPVRAGGPHATSSP</sequence>
<feature type="compositionally biased region" description="Low complexity" evidence="1">
    <location>
        <begin position="177"/>
        <end position="194"/>
    </location>
</feature>
<proteinExistence type="predicted"/>